<feature type="region of interest" description="Disordered" evidence="1">
    <location>
        <begin position="18"/>
        <end position="67"/>
    </location>
</feature>
<protein>
    <submittedName>
        <fullName evidence="2">Uncharacterized protein</fullName>
    </submittedName>
</protein>
<reference evidence="2 3" key="1">
    <citation type="submission" date="2015-01" db="EMBL/GenBank/DDBJ databases">
        <title>Genome of allotetraploid Gossypium barbadense reveals genomic plasticity and fiber elongation in cotton evolution.</title>
        <authorList>
            <person name="Chen X."/>
            <person name="Liu X."/>
            <person name="Zhao B."/>
            <person name="Zheng H."/>
            <person name="Hu Y."/>
            <person name="Lu G."/>
            <person name="Yang C."/>
            <person name="Chen J."/>
            <person name="Shan C."/>
            <person name="Zhang L."/>
            <person name="Zhou Y."/>
            <person name="Wang L."/>
            <person name="Guo W."/>
            <person name="Bai Y."/>
            <person name="Ruan J."/>
            <person name="Shangguan X."/>
            <person name="Mao Y."/>
            <person name="Jiang J."/>
            <person name="Zhu Y."/>
            <person name="Lei J."/>
            <person name="Kang H."/>
            <person name="Chen S."/>
            <person name="He X."/>
            <person name="Wang R."/>
            <person name="Wang Y."/>
            <person name="Chen J."/>
            <person name="Wang L."/>
            <person name="Yu S."/>
            <person name="Wang B."/>
            <person name="Wei J."/>
            <person name="Song S."/>
            <person name="Lu X."/>
            <person name="Gao Z."/>
            <person name="Gu W."/>
            <person name="Deng X."/>
            <person name="Ma D."/>
            <person name="Wang S."/>
            <person name="Liang W."/>
            <person name="Fang L."/>
            <person name="Cai C."/>
            <person name="Zhu X."/>
            <person name="Zhou B."/>
            <person name="Zhang Y."/>
            <person name="Chen Z."/>
            <person name="Xu S."/>
            <person name="Zhu R."/>
            <person name="Wang S."/>
            <person name="Zhang T."/>
            <person name="Zhao G."/>
        </authorList>
    </citation>
    <scope>NUCLEOTIDE SEQUENCE [LARGE SCALE GENOMIC DNA]</scope>
    <source>
        <strain evidence="3">cv. Xinhai21</strain>
        <tissue evidence="2">Leaf</tissue>
    </source>
</reference>
<dbReference type="EMBL" id="KZ664806">
    <property type="protein sequence ID" value="PPS03107.1"/>
    <property type="molecule type" value="Genomic_DNA"/>
</dbReference>
<evidence type="ECO:0000313" key="2">
    <source>
        <dbReference type="EMBL" id="PPS03107.1"/>
    </source>
</evidence>
<dbReference type="Proteomes" id="UP000239757">
    <property type="component" value="Unassembled WGS sequence"/>
</dbReference>
<accession>A0A2P5XIC4</accession>
<gene>
    <name evidence="2" type="ORF">GOBAR_AA17551</name>
</gene>
<dbReference type="AlphaFoldDB" id="A0A2P5XIC4"/>
<name>A0A2P5XIC4_GOSBA</name>
<evidence type="ECO:0000313" key="3">
    <source>
        <dbReference type="Proteomes" id="UP000239757"/>
    </source>
</evidence>
<sequence>MKLPHELDERVVVAESVGPRVVKGHHQECPRRPPPSQIGRDDIKEGCGAEEPEVSSQPSNVGANGDDSLPMSLRLVLNREGDEIGKVPQRWRESRCLGVARIVGGPTVAPPGTSASQHHEGERWMCQLRAWPESLQPTELDLPQPSRCSSPQLKVGPGVFGIVLLEARWGTSGKGDELPQ</sequence>
<proteinExistence type="predicted"/>
<organism evidence="2 3">
    <name type="scientific">Gossypium barbadense</name>
    <name type="common">Sea Island cotton</name>
    <name type="synonym">Hibiscus barbadensis</name>
    <dbReference type="NCBI Taxonomy" id="3634"/>
    <lineage>
        <taxon>Eukaryota</taxon>
        <taxon>Viridiplantae</taxon>
        <taxon>Streptophyta</taxon>
        <taxon>Embryophyta</taxon>
        <taxon>Tracheophyta</taxon>
        <taxon>Spermatophyta</taxon>
        <taxon>Magnoliopsida</taxon>
        <taxon>eudicotyledons</taxon>
        <taxon>Gunneridae</taxon>
        <taxon>Pentapetalae</taxon>
        <taxon>rosids</taxon>
        <taxon>malvids</taxon>
        <taxon>Malvales</taxon>
        <taxon>Malvaceae</taxon>
        <taxon>Malvoideae</taxon>
        <taxon>Gossypium</taxon>
    </lineage>
</organism>
<evidence type="ECO:0000256" key="1">
    <source>
        <dbReference type="SAM" id="MobiDB-lite"/>
    </source>
</evidence>